<feature type="coiled-coil region" evidence="1">
    <location>
        <begin position="155"/>
        <end position="189"/>
    </location>
</feature>
<sequence>MTAKHVKAEPTTPTFKGTSQYHSPSTKRRVHTRPKRRSAIQGRKTIQEALAPGGILDSQIDSQQWAENMGLVTPTKPSAPSASEAMKTDGESDEETDKPRMNIEEPGIGGIEANVHDNDAGVEAVPVPLDNLYDQTLRTIRVFLDRSQVIHHADHEQLRKAVVEAQAEAESLRKELMDTKAELQSLKNLTSSVVQKLSQGTANQ</sequence>
<gene>
    <name evidence="3" type="ORF">GALMADRAFT_138892</name>
</gene>
<evidence type="ECO:0000313" key="4">
    <source>
        <dbReference type="Proteomes" id="UP000027222"/>
    </source>
</evidence>
<dbReference type="Proteomes" id="UP000027222">
    <property type="component" value="Unassembled WGS sequence"/>
</dbReference>
<protein>
    <submittedName>
        <fullName evidence="3">Uncharacterized protein</fullName>
    </submittedName>
</protein>
<dbReference type="AlphaFoldDB" id="A0A067T666"/>
<proteinExistence type="predicted"/>
<keyword evidence="1" id="KW-0175">Coiled coil</keyword>
<feature type="compositionally biased region" description="Basic residues" evidence="2">
    <location>
        <begin position="25"/>
        <end position="38"/>
    </location>
</feature>
<evidence type="ECO:0000256" key="2">
    <source>
        <dbReference type="SAM" id="MobiDB-lite"/>
    </source>
</evidence>
<name>A0A067T666_GALM3</name>
<organism evidence="3 4">
    <name type="scientific">Galerina marginata (strain CBS 339.88)</name>
    <dbReference type="NCBI Taxonomy" id="685588"/>
    <lineage>
        <taxon>Eukaryota</taxon>
        <taxon>Fungi</taxon>
        <taxon>Dikarya</taxon>
        <taxon>Basidiomycota</taxon>
        <taxon>Agaricomycotina</taxon>
        <taxon>Agaricomycetes</taxon>
        <taxon>Agaricomycetidae</taxon>
        <taxon>Agaricales</taxon>
        <taxon>Agaricineae</taxon>
        <taxon>Strophariaceae</taxon>
        <taxon>Galerina</taxon>
    </lineage>
</organism>
<evidence type="ECO:0000256" key="1">
    <source>
        <dbReference type="SAM" id="Coils"/>
    </source>
</evidence>
<keyword evidence="4" id="KW-1185">Reference proteome</keyword>
<feature type="region of interest" description="Disordered" evidence="2">
    <location>
        <begin position="1"/>
        <end position="43"/>
    </location>
</feature>
<reference evidence="4" key="1">
    <citation type="journal article" date="2014" name="Proc. Natl. Acad. Sci. U.S.A.">
        <title>Extensive sampling of basidiomycete genomes demonstrates inadequacy of the white-rot/brown-rot paradigm for wood decay fungi.</title>
        <authorList>
            <person name="Riley R."/>
            <person name="Salamov A.A."/>
            <person name="Brown D.W."/>
            <person name="Nagy L.G."/>
            <person name="Floudas D."/>
            <person name="Held B.W."/>
            <person name="Levasseur A."/>
            <person name="Lombard V."/>
            <person name="Morin E."/>
            <person name="Otillar R."/>
            <person name="Lindquist E.A."/>
            <person name="Sun H."/>
            <person name="LaButti K.M."/>
            <person name="Schmutz J."/>
            <person name="Jabbour D."/>
            <person name="Luo H."/>
            <person name="Baker S.E."/>
            <person name="Pisabarro A.G."/>
            <person name="Walton J.D."/>
            <person name="Blanchette R.A."/>
            <person name="Henrissat B."/>
            <person name="Martin F."/>
            <person name="Cullen D."/>
            <person name="Hibbett D.S."/>
            <person name="Grigoriev I.V."/>
        </authorList>
    </citation>
    <scope>NUCLEOTIDE SEQUENCE [LARGE SCALE GENOMIC DNA]</scope>
    <source>
        <strain evidence="4">CBS 339.88</strain>
    </source>
</reference>
<evidence type="ECO:0000313" key="3">
    <source>
        <dbReference type="EMBL" id="KDR77847.1"/>
    </source>
</evidence>
<feature type="compositionally biased region" description="Polar residues" evidence="2">
    <location>
        <begin position="11"/>
        <end position="24"/>
    </location>
</feature>
<dbReference type="HOGENOM" id="CLU_1343334_0_0_1"/>
<accession>A0A067T666</accession>
<dbReference type="EMBL" id="KL142376">
    <property type="protein sequence ID" value="KDR77847.1"/>
    <property type="molecule type" value="Genomic_DNA"/>
</dbReference>
<feature type="region of interest" description="Disordered" evidence="2">
    <location>
        <begin position="73"/>
        <end position="105"/>
    </location>
</feature>